<dbReference type="Proteomes" id="UP000057158">
    <property type="component" value="Chromosome"/>
</dbReference>
<dbReference type="OrthoDB" id="9777124at2"/>
<dbReference type="EC" id="2.3.1.275" evidence="10"/>
<sequence>MVTFIAVLLGAYLIGAIPTGVLLARFAGLGDIRQSGSGNIGATNVYRVGGRRLGILTLLGDALKGFLPMLAGTTLLHYSDPQLGFLALALFLGHCFPIYLGFKGGKGVATALGIYLVLAPLAVLLALALFAALLWKWHYVSLGSVSAAGVIPFLVLILSRSLPLFLATLAISALVILRHGSNIKRLLDGTESRFKA</sequence>
<feature type="transmembrane region" description="Helical" evidence="10">
    <location>
        <begin position="83"/>
        <end position="102"/>
    </location>
</feature>
<dbReference type="GO" id="GO:0005886">
    <property type="term" value="C:plasma membrane"/>
    <property type="evidence" value="ECO:0007669"/>
    <property type="project" value="UniProtKB-SubCell"/>
</dbReference>
<evidence type="ECO:0000256" key="2">
    <source>
        <dbReference type="ARBA" id="ARBA00022516"/>
    </source>
</evidence>
<reference evidence="11 12" key="1">
    <citation type="submission" date="2015-07" db="EMBL/GenBank/DDBJ databases">
        <title>Isolation and Genomic Characterization of a Novel Halophilic Metal-Reducing Deltaproteobacterium from the Deep Subsurface.</title>
        <authorList>
            <person name="Badalamenti J.P."/>
            <person name="Summers Z.M."/>
            <person name="Gralnick J.A."/>
            <person name="Bond D.R."/>
        </authorList>
    </citation>
    <scope>NUCLEOTIDE SEQUENCE [LARGE SCALE GENOMIC DNA]</scope>
    <source>
        <strain evidence="11 12">WTL</strain>
    </source>
</reference>
<comment type="function">
    <text evidence="10">Catalyzes the transfer of an acyl group from acyl-phosphate (acyl-PO(4)) to glycerol-3-phosphate (G3P) to form lysophosphatidic acid (LPA). This enzyme utilizes acyl-phosphate as fatty acyl donor, but not acyl-CoA or acyl-ACP.</text>
</comment>
<feature type="transmembrane region" description="Helical" evidence="10">
    <location>
        <begin position="114"/>
        <end position="135"/>
    </location>
</feature>
<comment type="similarity">
    <text evidence="10">Belongs to the PlsY family.</text>
</comment>
<comment type="catalytic activity">
    <reaction evidence="10">
        <text>an acyl phosphate + sn-glycerol 3-phosphate = a 1-acyl-sn-glycero-3-phosphate + phosphate</text>
        <dbReference type="Rhea" id="RHEA:34075"/>
        <dbReference type="ChEBI" id="CHEBI:43474"/>
        <dbReference type="ChEBI" id="CHEBI:57597"/>
        <dbReference type="ChEBI" id="CHEBI:57970"/>
        <dbReference type="ChEBI" id="CHEBI:59918"/>
        <dbReference type="EC" id="2.3.1.275"/>
    </reaction>
</comment>
<keyword evidence="3 10" id="KW-0808">Transferase</keyword>
<keyword evidence="8 10" id="KW-0594">Phospholipid biosynthesis</keyword>
<keyword evidence="9 10" id="KW-1208">Phospholipid metabolism</keyword>
<dbReference type="PATRIC" id="fig|1603606.3.peg.464"/>
<evidence type="ECO:0000256" key="1">
    <source>
        <dbReference type="ARBA" id="ARBA00022475"/>
    </source>
</evidence>
<evidence type="ECO:0000256" key="10">
    <source>
        <dbReference type="HAMAP-Rule" id="MF_01043"/>
    </source>
</evidence>
<keyword evidence="4 10" id="KW-0812">Transmembrane</keyword>
<evidence type="ECO:0000313" key="12">
    <source>
        <dbReference type="Proteomes" id="UP000057158"/>
    </source>
</evidence>
<protein>
    <recommendedName>
        <fullName evidence="10">Glycerol-3-phosphate acyltransferase</fullName>
    </recommendedName>
    <alternativeName>
        <fullName evidence="10">Acyl-PO4 G3P acyltransferase</fullName>
    </alternativeName>
    <alternativeName>
        <fullName evidence="10">Acyl-phosphate--glycerol-3-phosphate acyltransferase</fullName>
    </alternativeName>
    <alternativeName>
        <fullName evidence="10">G3P acyltransferase</fullName>
        <shortName evidence="10">GPAT</shortName>
        <ecNumber evidence="10">2.3.1.275</ecNumber>
    </alternativeName>
    <alternativeName>
        <fullName evidence="10">Lysophosphatidic acid synthase</fullName>
        <shortName evidence="10">LPA synthase</shortName>
    </alternativeName>
</protein>
<dbReference type="NCBIfam" id="TIGR00023">
    <property type="entry name" value="glycerol-3-phosphate 1-O-acyltransferase PlsY"/>
    <property type="match status" value="1"/>
</dbReference>
<feature type="transmembrane region" description="Helical" evidence="10">
    <location>
        <begin position="147"/>
        <end position="177"/>
    </location>
</feature>
<dbReference type="InterPro" id="IPR003811">
    <property type="entry name" value="G3P_acylTferase_PlsY"/>
</dbReference>
<dbReference type="AlphaFoldDB" id="A0A0M3QF05"/>
<comment type="subunit">
    <text evidence="10">Probably interacts with PlsX.</text>
</comment>
<evidence type="ECO:0000256" key="5">
    <source>
        <dbReference type="ARBA" id="ARBA00022989"/>
    </source>
</evidence>
<evidence type="ECO:0000256" key="6">
    <source>
        <dbReference type="ARBA" id="ARBA00023098"/>
    </source>
</evidence>
<dbReference type="STRING" id="1603606.DSOUD_0428"/>
<evidence type="ECO:0000256" key="9">
    <source>
        <dbReference type="ARBA" id="ARBA00023264"/>
    </source>
</evidence>
<dbReference type="RefSeq" id="WP_053549448.1">
    <property type="nucleotide sequence ID" value="NZ_CP010802.1"/>
</dbReference>
<dbReference type="PANTHER" id="PTHR30309:SF0">
    <property type="entry name" value="GLYCEROL-3-PHOSPHATE ACYLTRANSFERASE-RELATED"/>
    <property type="match status" value="1"/>
</dbReference>
<name>A0A0M3QF05_9BACT</name>
<dbReference type="HAMAP" id="MF_01043">
    <property type="entry name" value="PlsY"/>
    <property type="match status" value="1"/>
</dbReference>
<dbReference type="KEGG" id="des:DSOUD_0428"/>
<dbReference type="UniPathway" id="UPA00085"/>
<evidence type="ECO:0000256" key="7">
    <source>
        <dbReference type="ARBA" id="ARBA00023136"/>
    </source>
</evidence>
<evidence type="ECO:0000256" key="3">
    <source>
        <dbReference type="ARBA" id="ARBA00022679"/>
    </source>
</evidence>
<feature type="transmembrane region" description="Helical" evidence="10">
    <location>
        <begin position="6"/>
        <end position="27"/>
    </location>
</feature>
<organism evidence="11 12">
    <name type="scientific">Desulfuromonas soudanensis</name>
    <dbReference type="NCBI Taxonomy" id="1603606"/>
    <lineage>
        <taxon>Bacteria</taxon>
        <taxon>Pseudomonadati</taxon>
        <taxon>Thermodesulfobacteriota</taxon>
        <taxon>Desulfuromonadia</taxon>
        <taxon>Desulfuromonadales</taxon>
        <taxon>Desulfuromonadaceae</taxon>
        <taxon>Desulfuromonas</taxon>
    </lineage>
</organism>
<keyword evidence="5 10" id="KW-1133">Transmembrane helix</keyword>
<evidence type="ECO:0000256" key="4">
    <source>
        <dbReference type="ARBA" id="ARBA00022692"/>
    </source>
</evidence>
<evidence type="ECO:0000313" key="11">
    <source>
        <dbReference type="EMBL" id="ALC15223.1"/>
    </source>
</evidence>
<proteinExistence type="inferred from homology"/>
<dbReference type="PANTHER" id="PTHR30309">
    <property type="entry name" value="INNER MEMBRANE PROTEIN YGIH"/>
    <property type="match status" value="1"/>
</dbReference>
<comment type="subcellular location">
    <subcellularLocation>
        <location evidence="10">Cell membrane</location>
        <topology evidence="10">Multi-pass membrane protein</topology>
    </subcellularLocation>
</comment>
<keyword evidence="2 10" id="KW-0444">Lipid biosynthesis</keyword>
<dbReference type="GO" id="GO:0043772">
    <property type="term" value="F:acyl-phosphate glycerol-3-phosphate acyltransferase activity"/>
    <property type="evidence" value="ECO:0007669"/>
    <property type="project" value="UniProtKB-UniRule"/>
</dbReference>
<comment type="pathway">
    <text evidence="10">Lipid metabolism; phospholipid metabolism.</text>
</comment>
<keyword evidence="6 10" id="KW-0443">Lipid metabolism</keyword>
<dbReference type="SMART" id="SM01207">
    <property type="entry name" value="G3P_acyltransf"/>
    <property type="match status" value="1"/>
</dbReference>
<dbReference type="Pfam" id="PF02660">
    <property type="entry name" value="G3P_acyltransf"/>
    <property type="match status" value="1"/>
</dbReference>
<keyword evidence="7 10" id="KW-0472">Membrane</keyword>
<keyword evidence="11" id="KW-0012">Acyltransferase</keyword>
<keyword evidence="1 10" id="KW-1003">Cell membrane</keyword>
<dbReference type="GO" id="GO:0008654">
    <property type="term" value="P:phospholipid biosynthetic process"/>
    <property type="evidence" value="ECO:0007669"/>
    <property type="project" value="UniProtKB-UniRule"/>
</dbReference>
<accession>A0A0M3QF05</accession>
<keyword evidence="12" id="KW-1185">Reference proteome</keyword>
<evidence type="ECO:0000256" key="8">
    <source>
        <dbReference type="ARBA" id="ARBA00023209"/>
    </source>
</evidence>
<dbReference type="EMBL" id="CP010802">
    <property type="protein sequence ID" value="ALC15223.1"/>
    <property type="molecule type" value="Genomic_DNA"/>
</dbReference>
<gene>
    <name evidence="10 11" type="primary">plsY</name>
    <name evidence="11" type="ORF">DSOUD_0428</name>
</gene>